<dbReference type="Proteomes" id="UP000320338">
    <property type="component" value="Unassembled WGS sequence"/>
</dbReference>
<feature type="domain" description="Mycothiol-dependent maleylpyruvate isomerase metal-binding" evidence="1">
    <location>
        <begin position="5"/>
        <end position="89"/>
    </location>
</feature>
<proteinExistence type="predicted"/>
<accession>A0A4Y3WY35</accession>
<dbReference type="InterPro" id="IPR017517">
    <property type="entry name" value="Maleyloyr_isom"/>
</dbReference>
<dbReference type="Gene3D" id="1.20.120.450">
    <property type="entry name" value="dinb family like domain"/>
    <property type="match status" value="1"/>
</dbReference>
<comment type="caution">
    <text evidence="2">The sequence shown here is derived from an EMBL/GenBank/DDBJ whole genome shotgun (WGS) entry which is preliminary data.</text>
</comment>
<name>A0A4Y3WY35_9PSEU</name>
<dbReference type="GO" id="GO:0046872">
    <property type="term" value="F:metal ion binding"/>
    <property type="evidence" value="ECO:0007669"/>
    <property type="project" value="InterPro"/>
</dbReference>
<organism evidence="2 3">
    <name type="scientific">Pseudonocardia hydrocarbonoxydans</name>
    <dbReference type="NCBI Taxonomy" id="76726"/>
    <lineage>
        <taxon>Bacteria</taxon>
        <taxon>Bacillati</taxon>
        <taxon>Actinomycetota</taxon>
        <taxon>Actinomycetes</taxon>
        <taxon>Pseudonocardiales</taxon>
        <taxon>Pseudonocardiaceae</taxon>
        <taxon>Pseudonocardia</taxon>
    </lineage>
</organism>
<dbReference type="OrthoDB" id="5178565at2"/>
<dbReference type="EMBL" id="BJNG01000043">
    <property type="protein sequence ID" value="GEC22366.1"/>
    <property type="molecule type" value="Genomic_DNA"/>
</dbReference>
<evidence type="ECO:0000313" key="2">
    <source>
        <dbReference type="EMBL" id="GEC22366.1"/>
    </source>
</evidence>
<evidence type="ECO:0000259" key="1">
    <source>
        <dbReference type="Pfam" id="PF11716"/>
    </source>
</evidence>
<dbReference type="AlphaFoldDB" id="A0A4Y3WY35"/>
<protein>
    <recommendedName>
        <fullName evidence="1">Mycothiol-dependent maleylpyruvate isomerase metal-binding domain-containing protein</fullName>
    </recommendedName>
</protein>
<dbReference type="SUPFAM" id="SSF109854">
    <property type="entry name" value="DinB/YfiT-like putative metalloenzymes"/>
    <property type="match status" value="1"/>
</dbReference>
<dbReference type="Pfam" id="PF11716">
    <property type="entry name" value="MDMPI_N"/>
    <property type="match status" value="1"/>
</dbReference>
<keyword evidence="3" id="KW-1185">Reference proteome</keyword>
<gene>
    <name evidence="2" type="ORF">PHY01_46490</name>
</gene>
<dbReference type="NCBIfam" id="TIGR03083">
    <property type="entry name" value="maleylpyruvate isomerase family mycothiol-dependent enzyme"/>
    <property type="match status" value="1"/>
</dbReference>
<evidence type="ECO:0000313" key="3">
    <source>
        <dbReference type="Proteomes" id="UP000320338"/>
    </source>
</evidence>
<reference evidence="2 3" key="1">
    <citation type="submission" date="2019-06" db="EMBL/GenBank/DDBJ databases">
        <title>Whole genome shotgun sequence of Pseudonocardia hydrocarbonoxydans NBRC 14498.</title>
        <authorList>
            <person name="Hosoyama A."/>
            <person name="Uohara A."/>
            <person name="Ohji S."/>
            <person name="Ichikawa N."/>
        </authorList>
    </citation>
    <scope>NUCLEOTIDE SEQUENCE [LARGE SCALE GENOMIC DNA]</scope>
    <source>
        <strain evidence="2 3">NBRC 14498</strain>
    </source>
</reference>
<sequence>MGLARDERADLADLLATLSPDQWDAPSLCAGWRVRDVVAHMFSYEGLGPIGLVGRFLRGGVLPDRVNAAGVAAHADHTPEQLLALVRHHQQPRGLTAGFGGRIALTDGVIHHQDIRRPLGLPRTIPAERMRTVLDFARTAPTIGAGKRIRGLTLTATDLDWSAGNGPVVEGPAESLLMAMAGRRGVSAELAGPGASRLTDRIT</sequence>
<dbReference type="InterPro" id="IPR034660">
    <property type="entry name" value="DinB/YfiT-like"/>
</dbReference>
<dbReference type="InterPro" id="IPR024344">
    <property type="entry name" value="MDMPI_metal-binding"/>
</dbReference>